<evidence type="ECO:0000256" key="3">
    <source>
        <dbReference type="ARBA" id="ARBA00013725"/>
    </source>
</evidence>
<dbReference type="GO" id="GO:0003677">
    <property type="term" value="F:DNA binding"/>
    <property type="evidence" value="ECO:0007669"/>
    <property type="project" value="InterPro"/>
</dbReference>
<accession>A0A316E1G1</accession>
<dbReference type="GO" id="GO:0000428">
    <property type="term" value="C:DNA-directed RNA polymerase complex"/>
    <property type="evidence" value="ECO:0007669"/>
    <property type="project" value="UniProtKB-KW"/>
</dbReference>
<evidence type="ECO:0000256" key="6">
    <source>
        <dbReference type="ARBA" id="ARBA00029924"/>
    </source>
</evidence>
<reference evidence="9 12" key="2">
    <citation type="submission" date="2020-07" db="EMBL/GenBank/DDBJ databases">
        <title>The draft genome sequence of Maribacter polysiphoniae KCTC 22021.</title>
        <authorList>
            <person name="Mu L."/>
        </authorList>
    </citation>
    <scope>NUCLEOTIDE SEQUENCE [LARGE SCALE GENOMIC DNA]</scope>
    <source>
        <strain evidence="9 12">KCTC 22021</strain>
    </source>
</reference>
<evidence type="ECO:0000256" key="8">
    <source>
        <dbReference type="ARBA" id="ARBA00048552"/>
    </source>
</evidence>
<comment type="caution">
    <text evidence="10">The sequence shown here is derived from an EMBL/GenBank/DDBJ whole genome shotgun (WGS) entry which is preliminary data.</text>
</comment>
<gene>
    <name evidence="9" type="ORF">HZY62_11610</name>
    <name evidence="10" type="ORF">LX92_02084</name>
</gene>
<dbReference type="RefSeq" id="WP_190263539.1">
    <property type="nucleotide sequence ID" value="NZ_CAJQNU010000019.1"/>
</dbReference>
<evidence type="ECO:0000313" key="9">
    <source>
        <dbReference type="EMBL" id="MBD1261240.1"/>
    </source>
</evidence>
<comment type="similarity">
    <text evidence="1">Belongs to the RNA polymerase subunit omega family.</text>
</comment>
<evidence type="ECO:0000313" key="10">
    <source>
        <dbReference type="EMBL" id="PWK23518.1"/>
    </source>
</evidence>
<keyword evidence="4 9" id="KW-0240">DNA-directed RNA polymerase</keyword>
<keyword evidence="5" id="KW-0804">Transcription</keyword>
<comment type="catalytic activity">
    <reaction evidence="8">
        <text>RNA(n) + a ribonucleoside 5'-triphosphate = RNA(n+1) + diphosphate</text>
        <dbReference type="Rhea" id="RHEA:21248"/>
        <dbReference type="Rhea" id="RHEA-COMP:14527"/>
        <dbReference type="Rhea" id="RHEA-COMP:17342"/>
        <dbReference type="ChEBI" id="CHEBI:33019"/>
        <dbReference type="ChEBI" id="CHEBI:61557"/>
        <dbReference type="ChEBI" id="CHEBI:140395"/>
        <dbReference type="EC" id="2.7.7.6"/>
    </reaction>
</comment>
<dbReference type="GO" id="GO:0006351">
    <property type="term" value="P:DNA-templated transcription"/>
    <property type="evidence" value="ECO:0007669"/>
    <property type="project" value="InterPro"/>
</dbReference>
<sequence>MNMNDLKNSKAPVSTVTINKNEFDEKTNNIYEAISITAKRAVQINSEIKKELLEKLEEFATYSDSLEEVFENKEQIEVSKFYEKLPKPHAMAVEEWLMDKIYYRNTDKDTE</sequence>
<evidence type="ECO:0000313" key="11">
    <source>
        <dbReference type="Proteomes" id="UP000245667"/>
    </source>
</evidence>
<dbReference type="EMBL" id="JACWLN010000004">
    <property type="protein sequence ID" value="MBD1261240.1"/>
    <property type="molecule type" value="Genomic_DNA"/>
</dbReference>
<dbReference type="Pfam" id="PF01192">
    <property type="entry name" value="RNA_pol_Rpb6"/>
    <property type="match status" value="1"/>
</dbReference>
<name>A0A316E1G1_9FLAO</name>
<keyword evidence="12" id="KW-1185">Reference proteome</keyword>
<dbReference type="InterPro" id="IPR006110">
    <property type="entry name" value="Pol_omega/Rpo6/RPB6"/>
</dbReference>
<organism evidence="10 11">
    <name type="scientific">Maribacter polysiphoniae</name>
    <dbReference type="NCBI Taxonomy" id="429344"/>
    <lineage>
        <taxon>Bacteria</taxon>
        <taxon>Pseudomonadati</taxon>
        <taxon>Bacteroidota</taxon>
        <taxon>Flavobacteriia</taxon>
        <taxon>Flavobacteriales</taxon>
        <taxon>Flavobacteriaceae</taxon>
        <taxon>Maribacter</taxon>
    </lineage>
</organism>
<evidence type="ECO:0000256" key="5">
    <source>
        <dbReference type="ARBA" id="ARBA00023163"/>
    </source>
</evidence>
<evidence type="ECO:0000256" key="1">
    <source>
        <dbReference type="ARBA" id="ARBA00006711"/>
    </source>
</evidence>
<dbReference type="GO" id="GO:0003899">
    <property type="term" value="F:DNA-directed RNA polymerase activity"/>
    <property type="evidence" value="ECO:0007669"/>
    <property type="project" value="UniProtKB-EC"/>
</dbReference>
<reference evidence="10 11" key="1">
    <citation type="submission" date="2018-05" db="EMBL/GenBank/DDBJ databases">
        <title>Genomic Encyclopedia of Archaeal and Bacterial Type Strains, Phase II (KMG-II): from individual species to whole genera.</title>
        <authorList>
            <person name="Goeker M."/>
        </authorList>
    </citation>
    <scope>NUCLEOTIDE SEQUENCE [LARGE SCALE GENOMIC DNA]</scope>
    <source>
        <strain evidence="10 11">DSM 23514</strain>
    </source>
</reference>
<dbReference type="SUPFAM" id="SSF63562">
    <property type="entry name" value="RPB6/omega subunit-like"/>
    <property type="match status" value="1"/>
</dbReference>
<dbReference type="EC" id="2.7.7.6" evidence="2"/>
<dbReference type="InterPro" id="IPR036161">
    <property type="entry name" value="RPB6/omega-like_sf"/>
</dbReference>
<dbReference type="AlphaFoldDB" id="A0A316E1G1"/>
<proteinExistence type="inferred from homology"/>
<protein>
    <recommendedName>
        <fullName evidence="3">DNA-directed RNA polymerase subunit omega</fullName>
        <ecNumber evidence="2">2.7.7.6</ecNumber>
    </recommendedName>
    <alternativeName>
        <fullName evidence="7">RNA polymerase omega subunit</fullName>
    </alternativeName>
    <alternativeName>
        <fullName evidence="6">Transcriptase subunit omega</fullName>
    </alternativeName>
</protein>
<dbReference type="Proteomes" id="UP000245667">
    <property type="component" value="Unassembled WGS sequence"/>
</dbReference>
<evidence type="ECO:0000256" key="4">
    <source>
        <dbReference type="ARBA" id="ARBA00022478"/>
    </source>
</evidence>
<evidence type="ECO:0000313" key="12">
    <source>
        <dbReference type="Proteomes" id="UP000651837"/>
    </source>
</evidence>
<dbReference type="EMBL" id="QGGQ01000004">
    <property type="protein sequence ID" value="PWK23518.1"/>
    <property type="molecule type" value="Genomic_DNA"/>
</dbReference>
<dbReference type="Proteomes" id="UP000651837">
    <property type="component" value="Unassembled WGS sequence"/>
</dbReference>
<evidence type="ECO:0000256" key="7">
    <source>
        <dbReference type="ARBA" id="ARBA00030998"/>
    </source>
</evidence>
<evidence type="ECO:0000256" key="2">
    <source>
        <dbReference type="ARBA" id="ARBA00012418"/>
    </source>
</evidence>
<dbReference type="SMART" id="SM01409">
    <property type="entry name" value="RNA_pol_Rpb6"/>
    <property type="match status" value="1"/>
</dbReference>